<sequence>MKILNWIIAGAKGWIIPNILQSNADNSKLVSVKHLNDILMSDHDCKDMHKLTKTRRRRYNTVGIYDECCRTKGCTVKELQSYCL</sequence>
<dbReference type="Pfam" id="PF00049">
    <property type="entry name" value="Insulin"/>
    <property type="match status" value="1"/>
</dbReference>
<evidence type="ECO:0000259" key="3">
    <source>
        <dbReference type="Pfam" id="PF00049"/>
    </source>
</evidence>
<keyword evidence="5" id="KW-1185">Reference proteome</keyword>
<gene>
    <name evidence="4" type="ORF">FF38_05940</name>
</gene>
<dbReference type="OrthoDB" id="10019596at2759"/>
<dbReference type="Gene3D" id="1.10.100.10">
    <property type="entry name" value="Insulin-like"/>
    <property type="match status" value="1"/>
</dbReference>
<dbReference type="Proteomes" id="UP000037069">
    <property type="component" value="Unassembled WGS sequence"/>
</dbReference>
<evidence type="ECO:0000256" key="2">
    <source>
        <dbReference type="ARBA" id="ARBA00022729"/>
    </source>
</evidence>
<keyword evidence="1" id="KW-0165">Cleavage on pair of basic residues</keyword>
<dbReference type="InterPro" id="IPR036438">
    <property type="entry name" value="Insulin-like_sf"/>
</dbReference>
<evidence type="ECO:0000313" key="4">
    <source>
        <dbReference type="EMBL" id="KNC34278.1"/>
    </source>
</evidence>
<accession>A0A0L0CPH9</accession>
<feature type="domain" description="Insulin-like" evidence="3">
    <location>
        <begin position="42"/>
        <end position="83"/>
    </location>
</feature>
<dbReference type="EMBL" id="JRES01000080">
    <property type="protein sequence ID" value="KNC34278.1"/>
    <property type="molecule type" value="Genomic_DNA"/>
</dbReference>
<dbReference type="SUPFAM" id="SSF56994">
    <property type="entry name" value="Insulin-like"/>
    <property type="match status" value="1"/>
</dbReference>
<name>A0A0L0CPH9_LUCCU</name>
<proteinExistence type="predicted"/>
<evidence type="ECO:0000256" key="1">
    <source>
        <dbReference type="ARBA" id="ARBA00022685"/>
    </source>
</evidence>
<reference evidence="4 5" key="1">
    <citation type="journal article" date="2015" name="Nat. Commun.">
        <title>Lucilia cuprina genome unlocks parasitic fly biology to underpin future interventions.</title>
        <authorList>
            <person name="Anstead C.A."/>
            <person name="Korhonen P.K."/>
            <person name="Young N.D."/>
            <person name="Hall R.S."/>
            <person name="Jex A.R."/>
            <person name="Murali S.C."/>
            <person name="Hughes D.S."/>
            <person name="Lee S.F."/>
            <person name="Perry T."/>
            <person name="Stroehlein A.J."/>
            <person name="Ansell B.R."/>
            <person name="Breugelmans B."/>
            <person name="Hofmann A."/>
            <person name="Qu J."/>
            <person name="Dugan S."/>
            <person name="Lee S.L."/>
            <person name="Chao H."/>
            <person name="Dinh H."/>
            <person name="Han Y."/>
            <person name="Doddapaneni H.V."/>
            <person name="Worley K.C."/>
            <person name="Muzny D.M."/>
            <person name="Ioannidis P."/>
            <person name="Waterhouse R.M."/>
            <person name="Zdobnov E.M."/>
            <person name="James P.J."/>
            <person name="Bagnall N.H."/>
            <person name="Kotze A.C."/>
            <person name="Gibbs R.A."/>
            <person name="Richards S."/>
            <person name="Batterham P."/>
            <person name="Gasser R.B."/>
        </authorList>
    </citation>
    <scope>NUCLEOTIDE SEQUENCE [LARGE SCALE GENOMIC DNA]</scope>
    <source>
        <strain evidence="4 5">LS</strain>
        <tissue evidence="4">Full body</tissue>
    </source>
</reference>
<comment type="caution">
    <text evidence="4">The sequence shown here is derived from an EMBL/GenBank/DDBJ whole genome shotgun (WGS) entry which is preliminary data.</text>
</comment>
<organism evidence="4 5">
    <name type="scientific">Lucilia cuprina</name>
    <name type="common">Green bottle fly</name>
    <name type="synonym">Australian sheep blowfly</name>
    <dbReference type="NCBI Taxonomy" id="7375"/>
    <lineage>
        <taxon>Eukaryota</taxon>
        <taxon>Metazoa</taxon>
        <taxon>Ecdysozoa</taxon>
        <taxon>Arthropoda</taxon>
        <taxon>Hexapoda</taxon>
        <taxon>Insecta</taxon>
        <taxon>Pterygota</taxon>
        <taxon>Neoptera</taxon>
        <taxon>Endopterygota</taxon>
        <taxon>Diptera</taxon>
        <taxon>Brachycera</taxon>
        <taxon>Muscomorpha</taxon>
        <taxon>Oestroidea</taxon>
        <taxon>Calliphoridae</taxon>
        <taxon>Luciliinae</taxon>
        <taxon>Lucilia</taxon>
    </lineage>
</organism>
<evidence type="ECO:0000313" key="5">
    <source>
        <dbReference type="Proteomes" id="UP000037069"/>
    </source>
</evidence>
<dbReference type="InterPro" id="IPR016179">
    <property type="entry name" value="Insulin-like"/>
</dbReference>
<keyword evidence="2" id="KW-0732">Signal</keyword>
<protein>
    <recommendedName>
        <fullName evidence="3">Insulin-like domain-containing protein</fullName>
    </recommendedName>
</protein>
<dbReference type="AlphaFoldDB" id="A0A0L0CPH9"/>
<dbReference type="GO" id="GO:0005179">
    <property type="term" value="F:hormone activity"/>
    <property type="evidence" value="ECO:0007669"/>
    <property type="project" value="InterPro"/>
</dbReference>
<dbReference type="GO" id="GO:0005576">
    <property type="term" value="C:extracellular region"/>
    <property type="evidence" value="ECO:0007669"/>
    <property type="project" value="InterPro"/>
</dbReference>